<dbReference type="NCBIfam" id="TIGR00045">
    <property type="entry name" value="glycerate kinase"/>
    <property type="match status" value="1"/>
</dbReference>
<dbReference type="InterPro" id="IPR004381">
    <property type="entry name" value="Glycerate_kinase"/>
</dbReference>
<dbReference type="PIRSF" id="PIRSF006078">
    <property type="entry name" value="GlxK"/>
    <property type="match status" value="1"/>
</dbReference>
<dbReference type="Proteomes" id="UP000683246">
    <property type="component" value="Chromosome"/>
</dbReference>
<dbReference type="RefSeq" id="WP_212694879.1">
    <property type="nucleotide sequence ID" value="NZ_CP058649.1"/>
</dbReference>
<evidence type="ECO:0000256" key="1">
    <source>
        <dbReference type="ARBA" id="ARBA00006284"/>
    </source>
</evidence>
<evidence type="ECO:0000313" key="6">
    <source>
        <dbReference type="Proteomes" id="UP000683246"/>
    </source>
</evidence>
<dbReference type="PANTHER" id="PTHR21599">
    <property type="entry name" value="GLYCERATE KINASE"/>
    <property type="match status" value="1"/>
</dbReference>
<sequence>MNIFVAPDSFKGSVSAIRYCEIAKKAILNIYPEATIVTCPLADGGEGTVEALVHNTQGTIEHTNVTGPLGETVDAKYGILGDNITAVIEMASASGLPLVPDNQRNPLYTTTYGTGELIKAVLDKGCTKIILGIGGSATNDGGAGMLEALGFRLLDKHGTVIGRGAIGLKDLHTIDMSACDARLQNVEFLVACDVNNPLCGKQGASYIYGPQKGALQEDLPRLDSYLEHYAQMIQSELGKDVKDVPGAGAAGGLGAGLLAFMDASLQPGFDIIRDSISLDQYFHDYDFDLVITGEGEINYQTVHGKLPVGVATVAKKYHVPVIGVVGSIGKDAHLVYEKGIDTLFSIVDGPRDLTYAMEHGEELLYQTIERVMRLLASMHK</sequence>
<dbReference type="Gene3D" id="3.90.1510.10">
    <property type="entry name" value="Glycerate kinase, domain 2"/>
    <property type="match status" value="1"/>
</dbReference>
<dbReference type="InterPro" id="IPR018193">
    <property type="entry name" value="Glyc_kinase_flavodox-like_fold"/>
</dbReference>
<evidence type="ECO:0000313" key="5">
    <source>
        <dbReference type="EMBL" id="QUI24185.1"/>
    </source>
</evidence>
<gene>
    <name evidence="5" type="ORF">HZI73_18650</name>
</gene>
<keyword evidence="3 4" id="KW-0418">Kinase</keyword>
<dbReference type="Gene3D" id="3.40.50.10350">
    <property type="entry name" value="Glycerate kinase, domain 1"/>
    <property type="match status" value="1"/>
</dbReference>
<protein>
    <submittedName>
        <fullName evidence="5">Glycerate kinase</fullName>
    </submittedName>
</protein>
<evidence type="ECO:0000256" key="3">
    <source>
        <dbReference type="ARBA" id="ARBA00022777"/>
    </source>
</evidence>
<reference evidence="5" key="1">
    <citation type="submission" date="2020-07" db="EMBL/GenBank/DDBJ databases">
        <title>Vallitalea pronyensis genome.</title>
        <authorList>
            <person name="Postec A."/>
        </authorList>
    </citation>
    <scope>NUCLEOTIDE SEQUENCE</scope>
    <source>
        <strain evidence="5">FatNI3</strain>
    </source>
</reference>
<evidence type="ECO:0000256" key="2">
    <source>
        <dbReference type="ARBA" id="ARBA00022679"/>
    </source>
</evidence>
<dbReference type="GO" id="GO:0008887">
    <property type="term" value="F:glycerate kinase activity"/>
    <property type="evidence" value="ECO:0007669"/>
    <property type="project" value="UniProtKB-UniRule"/>
</dbReference>
<dbReference type="SUPFAM" id="SSF110738">
    <property type="entry name" value="Glycerate kinase I"/>
    <property type="match status" value="1"/>
</dbReference>
<dbReference type="EMBL" id="CP058649">
    <property type="protein sequence ID" value="QUI24185.1"/>
    <property type="molecule type" value="Genomic_DNA"/>
</dbReference>
<keyword evidence="6" id="KW-1185">Reference proteome</keyword>
<dbReference type="AlphaFoldDB" id="A0A8J8MLY3"/>
<dbReference type="InterPro" id="IPR036129">
    <property type="entry name" value="Glycerate_kinase_sf"/>
</dbReference>
<dbReference type="KEGG" id="vpy:HZI73_18650"/>
<accession>A0A8J8MLY3</accession>
<evidence type="ECO:0000256" key="4">
    <source>
        <dbReference type="PIRNR" id="PIRNR006078"/>
    </source>
</evidence>
<comment type="similarity">
    <text evidence="1 4">Belongs to the glycerate kinase type-1 family.</text>
</comment>
<dbReference type="PANTHER" id="PTHR21599:SF0">
    <property type="entry name" value="GLYCERATE KINASE"/>
    <property type="match status" value="1"/>
</dbReference>
<proteinExistence type="inferred from homology"/>
<keyword evidence="2 4" id="KW-0808">Transferase</keyword>
<dbReference type="InterPro" id="IPR018197">
    <property type="entry name" value="Glycerate_kinase_RE-like"/>
</dbReference>
<dbReference type="GO" id="GO:0031388">
    <property type="term" value="P:organic acid phosphorylation"/>
    <property type="evidence" value="ECO:0007669"/>
    <property type="project" value="UniProtKB-UniRule"/>
</dbReference>
<name>A0A8J8MLY3_9FIRM</name>
<dbReference type="Pfam" id="PF02595">
    <property type="entry name" value="Gly_kinase"/>
    <property type="match status" value="1"/>
</dbReference>
<organism evidence="5 6">
    <name type="scientific">Vallitalea pronyensis</name>
    <dbReference type="NCBI Taxonomy" id="1348613"/>
    <lineage>
        <taxon>Bacteria</taxon>
        <taxon>Bacillati</taxon>
        <taxon>Bacillota</taxon>
        <taxon>Clostridia</taxon>
        <taxon>Lachnospirales</taxon>
        <taxon>Vallitaleaceae</taxon>
        <taxon>Vallitalea</taxon>
    </lineage>
</organism>